<keyword evidence="1" id="KW-1133">Transmembrane helix</keyword>
<protein>
    <recommendedName>
        <fullName evidence="4">Transposase</fullName>
    </recommendedName>
</protein>
<keyword evidence="1" id="KW-0472">Membrane</keyword>
<comment type="caution">
    <text evidence="2">The sequence shown here is derived from an EMBL/GenBank/DDBJ whole genome shotgun (WGS) entry which is preliminary data.</text>
</comment>
<dbReference type="EMBL" id="JAVDUM010000009">
    <property type="protein sequence ID" value="MDR6867556.1"/>
    <property type="molecule type" value="Genomic_DNA"/>
</dbReference>
<name>A0ABU1SD72_9MICO</name>
<keyword evidence="3" id="KW-1185">Reference proteome</keyword>
<keyword evidence="1" id="KW-0812">Transmembrane</keyword>
<sequence length="40" mass="4434">MLPFKGQGGTDGNHRILTATINLITAIILWQTAKQNRKRG</sequence>
<evidence type="ECO:0008006" key="4">
    <source>
        <dbReference type="Google" id="ProtNLM"/>
    </source>
</evidence>
<dbReference type="Proteomes" id="UP001259347">
    <property type="component" value="Unassembled WGS sequence"/>
</dbReference>
<proteinExistence type="predicted"/>
<dbReference type="RefSeq" id="WP_310020472.1">
    <property type="nucleotide sequence ID" value="NZ_JAVDUM010000009.1"/>
</dbReference>
<evidence type="ECO:0000313" key="3">
    <source>
        <dbReference type="Proteomes" id="UP001259347"/>
    </source>
</evidence>
<feature type="transmembrane region" description="Helical" evidence="1">
    <location>
        <begin position="12"/>
        <end position="30"/>
    </location>
</feature>
<reference evidence="2 3" key="1">
    <citation type="submission" date="2023-07" db="EMBL/GenBank/DDBJ databases">
        <title>Sorghum-associated microbial communities from plants grown in Nebraska, USA.</title>
        <authorList>
            <person name="Schachtman D."/>
        </authorList>
    </citation>
    <scope>NUCLEOTIDE SEQUENCE [LARGE SCALE GENOMIC DNA]</scope>
    <source>
        <strain evidence="2 3">2980</strain>
    </source>
</reference>
<gene>
    <name evidence="2" type="ORF">J2Y69_002160</name>
</gene>
<evidence type="ECO:0000256" key="1">
    <source>
        <dbReference type="SAM" id="Phobius"/>
    </source>
</evidence>
<evidence type="ECO:0000313" key="2">
    <source>
        <dbReference type="EMBL" id="MDR6867556.1"/>
    </source>
</evidence>
<accession>A0ABU1SD72</accession>
<organism evidence="2 3">
    <name type="scientific">Microbacterium resistens</name>
    <dbReference type="NCBI Taxonomy" id="156977"/>
    <lineage>
        <taxon>Bacteria</taxon>
        <taxon>Bacillati</taxon>
        <taxon>Actinomycetota</taxon>
        <taxon>Actinomycetes</taxon>
        <taxon>Micrococcales</taxon>
        <taxon>Microbacteriaceae</taxon>
        <taxon>Microbacterium</taxon>
    </lineage>
</organism>